<dbReference type="AlphaFoldDB" id="A0A3N4JUV1"/>
<evidence type="ECO:0000313" key="1">
    <source>
        <dbReference type="EMBL" id="RPB01977.1"/>
    </source>
</evidence>
<dbReference type="Proteomes" id="UP000276215">
    <property type="component" value="Unassembled WGS sequence"/>
</dbReference>
<dbReference type="OrthoDB" id="3344688at2759"/>
<keyword evidence="2" id="KW-1185">Reference proteome</keyword>
<sequence>KHIDIHYCWLHEYVHDHHVNLAFIGTSDMLADICTKPLPSQRHAFLLSCIGLLL</sequence>
<name>A0A3N4JUV1_9PEZI</name>
<gene>
    <name evidence="1" type="ORF">L873DRAFT_1674530</name>
</gene>
<evidence type="ECO:0000313" key="2">
    <source>
        <dbReference type="Proteomes" id="UP000276215"/>
    </source>
</evidence>
<reference evidence="1 2" key="1">
    <citation type="journal article" date="2018" name="Nat. Ecol. Evol.">
        <title>Pezizomycetes genomes reveal the molecular basis of ectomycorrhizal truffle lifestyle.</title>
        <authorList>
            <person name="Murat C."/>
            <person name="Payen T."/>
            <person name="Noel B."/>
            <person name="Kuo A."/>
            <person name="Morin E."/>
            <person name="Chen J."/>
            <person name="Kohler A."/>
            <person name="Krizsan K."/>
            <person name="Balestrini R."/>
            <person name="Da Silva C."/>
            <person name="Montanini B."/>
            <person name="Hainaut M."/>
            <person name="Levati E."/>
            <person name="Barry K.W."/>
            <person name="Belfiori B."/>
            <person name="Cichocki N."/>
            <person name="Clum A."/>
            <person name="Dockter R.B."/>
            <person name="Fauchery L."/>
            <person name="Guy J."/>
            <person name="Iotti M."/>
            <person name="Le Tacon F."/>
            <person name="Lindquist E.A."/>
            <person name="Lipzen A."/>
            <person name="Malagnac F."/>
            <person name="Mello A."/>
            <person name="Molinier V."/>
            <person name="Miyauchi S."/>
            <person name="Poulain J."/>
            <person name="Riccioni C."/>
            <person name="Rubini A."/>
            <person name="Sitrit Y."/>
            <person name="Splivallo R."/>
            <person name="Traeger S."/>
            <person name="Wang M."/>
            <person name="Zifcakova L."/>
            <person name="Wipf D."/>
            <person name="Zambonelli A."/>
            <person name="Paolocci F."/>
            <person name="Nowrousian M."/>
            <person name="Ottonello S."/>
            <person name="Baldrian P."/>
            <person name="Spatafora J.W."/>
            <person name="Henrissat B."/>
            <person name="Nagy L.G."/>
            <person name="Aury J.M."/>
            <person name="Wincker P."/>
            <person name="Grigoriev I.V."/>
            <person name="Bonfante P."/>
            <person name="Martin F.M."/>
        </authorList>
    </citation>
    <scope>NUCLEOTIDE SEQUENCE [LARGE SCALE GENOMIC DNA]</scope>
    <source>
        <strain evidence="1 2">120613-1</strain>
    </source>
</reference>
<accession>A0A3N4JUV1</accession>
<feature type="non-terminal residue" evidence="1">
    <location>
        <position position="1"/>
    </location>
</feature>
<dbReference type="EMBL" id="ML120370">
    <property type="protein sequence ID" value="RPB01977.1"/>
    <property type="molecule type" value="Genomic_DNA"/>
</dbReference>
<organism evidence="1 2">
    <name type="scientific">Choiromyces venosus 120613-1</name>
    <dbReference type="NCBI Taxonomy" id="1336337"/>
    <lineage>
        <taxon>Eukaryota</taxon>
        <taxon>Fungi</taxon>
        <taxon>Dikarya</taxon>
        <taxon>Ascomycota</taxon>
        <taxon>Pezizomycotina</taxon>
        <taxon>Pezizomycetes</taxon>
        <taxon>Pezizales</taxon>
        <taxon>Tuberaceae</taxon>
        <taxon>Choiromyces</taxon>
    </lineage>
</organism>
<proteinExistence type="predicted"/>
<protein>
    <submittedName>
        <fullName evidence="1">Uncharacterized protein</fullName>
    </submittedName>
</protein>